<evidence type="ECO:0000256" key="2">
    <source>
        <dbReference type="SAM" id="Phobius"/>
    </source>
</evidence>
<proteinExistence type="predicted"/>
<sequence>MQREDDRPPSSGRPSLLSQAPQAEPGRASVFDGLDRRPATAAPVASRARKPLLLAGIGAGVLLLAAGVAVWMAAEPEPQLMLAAAPAVKPSPATVAPTAAAAAPAPEVPAATIVEETAAVSPPADSRSLKEVLNDIPPKAPRAELTAALEKPHAKAAKPEHKKAEKPASKQVQVARKAEPPKPKAKPQDSDVTLLAALMTHVQTAKGPSKEPSTPAYQLKQCGRLNEAGASQCRAHLCATTASKEPECKQPVAVKTAAES</sequence>
<name>A0A7X4KGZ7_9BURK</name>
<evidence type="ECO:0000256" key="1">
    <source>
        <dbReference type="SAM" id="MobiDB-lite"/>
    </source>
</evidence>
<organism evidence="3 4">
    <name type="scientific">Duganella margarita</name>
    <dbReference type="NCBI Taxonomy" id="2692170"/>
    <lineage>
        <taxon>Bacteria</taxon>
        <taxon>Pseudomonadati</taxon>
        <taxon>Pseudomonadota</taxon>
        <taxon>Betaproteobacteria</taxon>
        <taxon>Burkholderiales</taxon>
        <taxon>Oxalobacteraceae</taxon>
        <taxon>Telluria group</taxon>
        <taxon>Duganella</taxon>
    </lineage>
</organism>
<accession>A0A7X4KGZ7</accession>
<feature type="region of interest" description="Disordered" evidence="1">
    <location>
        <begin position="150"/>
        <end position="189"/>
    </location>
</feature>
<feature type="compositionally biased region" description="Basic and acidic residues" evidence="1">
    <location>
        <begin position="150"/>
        <end position="168"/>
    </location>
</feature>
<feature type="transmembrane region" description="Helical" evidence="2">
    <location>
        <begin position="52"/>
        <end position="74"/>
    </location>
</feature>
<gene>
    <name evidence="3" type="ORF">GTP56_10700</name>
</gene>
<evidence type="ECO:0000313" key="4">
    <source>
        <dbReference type="Proteomes" id="UP000469734"/>
    </source>
</evidence>
<dbReference type="AlphaFoldDB" id="A0A7X4KGZ7"/>
<keyword evidence="2" id="KW-0472">Membrane</keyword>
<dbReference type="EMBL" id="WWCR01000009">
    <property type="protein sequence ID" value="MYM72667.1"/>
    <property type="molecule type" value="Genomic_DNA"/>
</dbReference>
<keyword evidence="2" id="KW-1133">Transmembrane helix</keyword>
<comment type="caution">
    <text evidence="3">The sequence shown here is derived from an EMBL/GenBank/DDBJ whole genome shotgun (WGS) entry which is preliminary data.</text>
</comment>
<protein>
    <submittedName>
        <fullName evidence="3">Uncharacterized protein</fullName>
    </submittedName>
</protein>
<reference evidence="3 4" key="1">
    <citation type="submission" date="2019-12" db="EMBL/GenBank/DDBJ databases">
        <title>Novel species isolated from a subtropical stream in China.</title>
        <authorList>
            <person name="Lu H."/>
        </authorList>
    </citation>
    <scope>NUCLEOTIDE SEQUENCE [LARGE SCALE GENOMIC DNA]</scope>
    <source>
        <strain evidence="3 4">FT134W</strain>
    </source>
</reference>
<evidence type="ECO:0000313" key="3">
    <source>
        <dbReference type="EMBL" id="MYM72667.1"/>
    </source>
</evidence>
<feature type="compositionally biased region" description="Low complexity" evidence="1">
    <location>
        <begin position="9"/>
        <end position="18"/>
    </location>
</feature>
<dbReference type="Proteomes" id="UP000469734">
    <property type="component" value="Unassembled WGS sequence"/>
</dbReference>
<keyword evidence="2" id="KW-0812">Transmembrane</keyword>
<feature type="compositionally biased region" description="Basic and acidic residues" evidence="1">
    <location>
        <begin position="176"/>
        <end position="189"/>
    </location>
</feature>
<feature type="region of interest" description="Disordered" evidence="1">
    <location>
        <begin position="1"/>
        <end position="45"/>
    </location>
</feature>